<sequence length="49" mass="5260">MRDGEPFEVPVETDDIDHFGNRRVRSVGELIQNQCAPGSPAWSGSSASG</sequence>
<organism evidence="1 2">
    <name type="scientific">Janibacter limosus</name>
    <dbReference type="NCBI Taxonomy" id="53458"/>
    <lineage>
        <taxon>Bacteria</taxon>
        <taxon>Bacillati</taxon>
        <taxon>Actinomycetota</taxon>
        <taxon>Actinomycetes</taxon>
        <taxon>Micrococcales</taxon>
        <taxon>Intrasporangiaceae</taxon>
        <taxon>Janibacter</taxon>
    </lineage>
</organism>
<reference evidence="1" key="1">
    <citation type="submission" date="2021-11" db="EMBL/GenBank/DDBJ databases">
        <title>Study of the species diversity of bacterial strains isolated from a unique natural object - Shulgan-Tash cave (Bashkiria).</title>
        <authorList>
            <person name="Sazanova A.L."/>
            <person name="Chirak E.R."/>
            <person name="Safronova V.I."/>
        </authorList>
    </citation>
    <scope>NUCLEOTIDE SEQUENCE</scope>
    <source>
        <strain evidence="1">P1</strain>
    </source>
</reference>
<accession>A0AC61U5T8</accession>
<protein>
    <submittedName>
        <fullName evidence="1">Uncharacterized protein</fullName>
    </submittedName>
</protein>
<name>A0AC61U5T8_9MICO</name>
<evidence type="ECO:0000313" key="2">
    <source>
        <dbReference type="Proteomes" id="UP001059663"/>
    </source>
</evidence>
<dbReference type="EMBL" id="CP087977">
    <property type="protein sequence ID" value="UUZ45399.1"/>
    <property type="molecule type" value="Genomic_DNA"/>
</dbReference>
<dbReference type="Proteomes" id="UP001059663">
    <property type="component" value="Chromosome"/>
</dbReference>
<evidence type="ECO:0000313" key="1">
    <source>
        <dbReference type="EMBL" id="UUZ45399.1"/>
    </source>
</evidence>
<gene>
    <name evidence="1" type="ORF">LP422_04300</name>
</gene>
<proteinExistence type="predicted"/>